<evidence type="ECO:0000313" key="4">
    <source>
        <dbReference type="Proteomes" id="UP000694018"/>
    </source>
</evidence>
<evidence type="ECO:0000259" key="2">
    <source>
        <dbReference type="Pfam" id="PF03787"/>
    </source>
</evidence>
<feature type="domain" description="CRISPR type III-associated protein" evidence="2">
    <location>
        <begin position="22"/>
        <end position="222"/>
    </location>
</feature>
<accession>A0A8F5GTC1</accession>
<dbReference type="OrthoDB" id="44077at2157"/>
<keyword evidence="1" id="KW-0051">Antiviral defense</keyword>
<dbReference type="RefSeq" id="WP_218265833.1">
    <property type="nucleotide sequence ID" value="NZ_CP077717.1"/>
</dbReference>
<organism evidence="3 4">
    <name type="scientific">Saccharolobus shibatae (strain ATCC 51178 / DSM 5389 / JCM 8931 / NBRC 15437 / B12)</name>
    <name type="common">Sulfolobus shibatae</name>
    <dbReference type="NCBI Taxonomy" id="523848"/>
    <lineage>
        <taxon>Archaea</taxon>
        <taxon>Thermoproteota</taxon>
        <taxon>Thermoprotei</taxon>
        <taxon>Sulfolobales</taxon>
        <taxon>Sulfolobaceae</taxon>
        <taxon>Saccharolobus</taxon>
    </lineage>
</organism>
<dbReference type="InterPro" id="IPR005537">
    <property type="entry name" value="RAMP_III_fam"/>
</dbReference>
<reference evidence="3" key="1">
    <citation type="journal article" date="2021" name="Environ. Microbiol.">
        <title>New insights into the diversity and evolution of the archaeal mobilome from three complete genomes of Saccharolobus shibatae.</title>
        <authorList>
            <person name="Medvedeva S."/>
            <person name="Brandt D."/>
            <person name="Cvirkaite-Krupovic V."/>
            <person name="Liu Y."/>
            <person name="Severinov K."/>
            <person name="Ishino S."/>
            <person name="Ishino Y."/>
            <person name="Prangishvili D."/>
            <person name="Kalinowski J."/>
            <person name="Krupovic M."/>
        </authorList>
    </citation>
    <scope>NUCLEOTIDE SEQUENCE</scope>
    <source>
        <strain evidence="3">B12</strain>
    </source>
</reference>
<gene>
    <name evidence="3" type="ORF">J5U23_01652</name>
</gene>
<evidence type="ECO:0000256" key="1">
    <source>
        <dbReference type="ARBA" id="ARBA00023118"/>
    </source>
</evidence>
<protein>
    <submittedName>
        <fullName evidence="3">CRISPR-associated RAMP, TM1809 family</fullName>
    </submittedName>
</protein>
<name>A0A8F5GTC1_SACSH</name>
<dbReference type="PANTHER" id="PTHR35579">
    <property type="entry name" value="CRISPR SYSTEM CMS ENDORIBONUCLEASE CSM3"/>
    <property type="match status" value="1"/>
</dbReference>
<dbReference type="AlphaFoldDB" id="A0A8F5GTC1"/>
<dbReference type="Proteomes" id="UP000694018">
    <property type="component" value="Chromosome"/>
</dbReference>
<dbReference type="KEGG" id="sshi:J5U23_01652"/>
<dbReference type="InterPro" id="IPR013411">
    <property type="entry name" value="CRISPR-assoc_RAMP_Csx7"/>
</dbReference>
<dbReference type="PANTHER" id="PTHR35579:SF6">
    <property type="entry name" value="DUF324 DOMAIN-CONTAINING PROTEIN"/>
    <property type="match status" value="1"/>
</dbReference>
<dbReference type="InterPro" id="IPR052216">
    <property type="entry name" value="CRISPR_Csm3_endoribonuclease"/>
</dbReference>
<dbReference type="Pfam" id="PF03787">
    <property type="entry name" value="RAMPs"/>
    <property type="match status" value="1"/>
</dbReference>
<sequence>MVNYSFINKSVIKRTTIIEGIVETQSPLRIGGGRESFDPASIARDSILKDAEGKPLIPGSSWKGIFRSTGERILRLRNMVVCSGIGKDYCLNNNEMEREFERGLRGNINEALRVFWDYTCLNCKVFGTMSVIGAVRFLDSLPISYSLNTRSMIAISRSEGAVARRALVTVEYVETGSKFSFKMIGYNLPNYAIGYLVTIMKNVHDGFTQVGGHKSRGFGFVRFGKVKFTDVGEKKIGDEDIAVKDMSGLEEEDGNKFFEKMKPFMEVFNSAKIPYPKK</sequence>
<proteinExistence type="predicted"/>
<dbReference type="GeneID" id="65563210"/>
<evidence type="ECO:0000313" key="3">
    <source>
        <dbReference type="EMBL" id="QXJ28783.1"/>
    </source>
</evidence>
<dbReference type="GO" id="GO:0051607">
    <property type="term" value="P:defense response to virus"/>
    <property type="evidence" value="ECO:0007669"/>
    <property type="project" value="UniProtKB-KW"/>
</dbReference>
<dbReference type="NCBIfam" id="TIGR02581">
    <property type="entry name" value="cas_cyan_RAMP"/>
    <property type="match status" value="1"/>
</dbReference>
<dbReference type="EMBL" id="CP077717">
    <property type="protein sequence ID" value="QXJ28783.1"/>
    <property type="molecule type" value="Genomic_DNA"/>
</dbReference>